<dbReference type="PANTHER" id="PTHR46333:SF5">
    <property type="entry name" value="TRANSGLUTAMINASE-LIKE DOMAIN-CONTAINING PROTEIN"/>
    <property type="match status" value="1"/>
</dbReference>
<feature type="compositionally biased region" description="Polar residues" evidence="1">
    <location>
        <begin position="106"/>
        <end position="115"/>
    </location>
</feature>
<dbReference type="GO" id="GO:0005737">
    <property type="term" value="C:cytoplasm"/>
    <property type="evidence" value="ECO:0007669"/>
    <property type="project" value="TreeGrafter"/>
</dbReference>
<dbReference type="Pfam" id="PF01841">
    <property type="entry name" value="Transglut_core"/>
    <property type="match status" value="1"/>
</dbReference>
<name>A0AAE0WY63_9PEZI</name>
<gene>
    <name evidence="3" type="ORF">LTR78_000580</name>
</gene>
<dbReference type="InterPro" id="IPR002931">
    <property type="entry name" value="Transglutaminase-like"/>
</dbReference>
<evidence type="ECO:0000313" key="3">
    <source>
        <dbReference type="EMBL" id="KAK3680203.1"/>
    </source>
</evidence>
<evidence type="ECO:0000256" key="1">
    <source>
        <dbReference type="SAM" id="MobiDB-lite"/>
    </source>
</evidence>
<comment type="caution">
    <text evidence="3">The sequence shown here is derived from an EMBL/GenBank/DDBJ whole genome shotgun (WGS) entry which is preliminary data.</text>
</comment>
<feature type="compositionally biased region" description="Polar residues" evidence="1">
    <location>
        <begin position="28"/>
        <end position="40"/>
    </location>
</feature>
<feature type="compositionally biased region" description="Pro residues" evidence="1">
    <location>
        <begin position="261"/>
        <end position="270"/>
    </location>
</feature>
<sequence length="691" mass="74670">MADDAEPMSVKDRIAALKLNQVGRAPGQTPSTNSVATNGILNKARPPPPPPPRPTVPPRPQSTNVPRLQDHVPSSANGIANQPEGERSNPSANGMDGISRPALPPRTSTASSQFSPNPPLFPERSTEPSPALPSRRPSETPFQPANRLSRRDSNASISSVATGRSSVSGMSTATSQSDRMVKAPAFDPAALPPLPPKRTEEQKQAYYDSGSKAGRRPLKSIFSSPNVNGMPKGTTPPPSRRPSAQQPPLPRRTSQQQVEPAPRPVLAEPPPRIKRSALDMGLDAGSRPPVAPLRPDSVPQTNGGPPPVPTGSRPDLAALQASKPKAGNSGAAPAVQPSQSSCLHCRDFSAVDAHAARFPRQSVPNNDISWLAQQLTAPFSSATDKARAIFTWHHHNIFYNTEAFFSGNIQPSTPKSTLASGWAVCEGYAGLYAAIALKAGLESYVVVGNGKGYGYSELKPGDPLPPYDAGHAWNVVKIDGGQWKLLDACWGAGHICGNNNLYKQEFSPERFTQSNDEFGLDHFPGETRHQYREEGRTLTWEEYITGNKRGCGAQFFSGYTSAEGISETSFRPVANPIITSQQGPSVRFSFQKICPHWDPVRNGKGAHYLYTLAVDNLEGTKKNHMPFQTNGDVWWIDIPVQDLGRAGQSVKVLAVNSFRGKEGRGLTVQEYMEWKGRCAMSWAFVAKWEIG</sequence>
<reference evidence="3" key="1">
    <citation type="submission" date="2023-07" db="EMBL/GenBank/DDBJ databases">
        <title>Black Yeasts Isolated from many extreme environments.</title>
        <authorList>
            <person name="Coleine C."/>
            <person name="Stajich J.E."/>
            <person name="Selbmann L."/>
        </authorList>
    </citation>
    <scope>NUCLEOTIDE SEQUENCE</scope>
    <source>
        <strain evidence="3">CCFEE 5485</strain>
    </source>
</reference>
<dbReference type="AlphaFoldDB" id="A0AAE0WY63"/>
<protein>
    <recommendedName>
        <fullName evidence="2">Transglutaminase-like domain-containing protein</fullName>
    </recommendedName>
</protein>
<keyword evidence="4" id="KW-1185">Reference proteome</keyword>
<proteinExistence type="predicted"/>
<feature type="domain" description="Transglutaminase-like" evidence="2">
    <location>
        <begin position="371"/>
        <end position="488"/>
    </location>
</feature>
<dbReference type="InterPro" id="IPR052557">
    <property type="entry name" value="CAP/Cytokinesis_protein"/>
</dbReference>
<feature type="compositionally biased region" description="Pro residues" evidence="1">
    <location>
        <begin position="45"/>
        <end position="60"/>
    </location>
</feature>
<organism evidence="3 4">
    <name type="scientific">Recurvomyces mirabilis</name>
    <dbReference type="NCBI Taxonomy" id="574656"/>
    <lineage>
        <taxon>Eukaryota</taxon>
        <taxon>Fungi</taxon>
        <taxon>Dikarya</taxon>
        <taxon>Ascomycota</taxon>
        <taxon>Pezizomycotina</taxon>
        <taxon>Dothideomycetes</taxon>
        <taxon>Dothideomycetidae</taxon>
        <taxon>Mycosphaerellales</taxon>
        <taxon>Teratosphaeriaceae</taxon>
        <taxon>Recurvomyces</taxon>
    </lineage>
</organism>
<dbReference type="EMBL" id="JAUTXT010000001">
    <property type="protein sequence ID" value="KAK3680203.1"/>
    <property type="molecule type" value="Genomic_DNA"/>
</dbReference>
<dbReference type="InterPro" id="IPR038765">
    <property type="entry name" value="Papain-like_cys_pep_sf"/>
</dbReference>
<feature type="compositionally biased region" description="Polar residues" evidence="1">
    <location>
        <begin position="154"/>
        <end position="178"/>
    </location>
</feature>
<evidence type="ECO:0000313" key="4">
    <source>
        <dbReference type="Proteomes" id="UP001274830"/>
    </source>
</evidence>
<dbReference type="PANTHER" id="PTHR46333">
    <property type="entry name" value="CYTOKINESIS PROTEIN 3"/>
    <property type="match status" value="1"/>
</dbReference>
<dbReference type="Proteomes" id="UP001274830">
    <property type="component" value="Unassembled WGS sequence"/>
</dbReference>
<accession>A0AAE0WY63</accession>
<feature type="compositionally biased region" description="Pro residues" evidence="1">
    <location>
        <begin position="234"/>
        <end position="250"/>
    </location>
</feature>
<feature type="region of interest" description="Disordered" evidence="1">
    <location>
        <begin position="19"/>
        <end position="315"/>
    </location>
</feature>
<dbReference type="SUPFAM" id="SSF54001">
    <property type="entry name" value="Cysteine proteinases"/>
    <property type="match status" value="1"/>
</dbReference>
<feature type="compositionally biased region" description="Polar residues" evidence="1">
    <location>
        <begin position="61"/>
        <end position="80"/>
    </location>
</feature>
<dbReference type="Gene3D" id="3.10.620.30">
    <property type="match status" value="1"/>
</dbReference>
<evidence type="ECO:0000259" key="2">
    <source>
        <dbReference type="Pfam" id="PF01841"/>
    </source>
</evidence>